<evidence type="ECO:0000256" key="4">
    <source>
        <dbReference type="ARBA" id="ARBA00022636"/>
    </source>
</evidence>
<evidence type="ECO:0000256" key="6">
    <source>
        <dbReference type="ARBA" id="ARBA00022801"/>
    </source>
</evidence>
<protein>
    <recommendedName>
        <fullName evidence="2">cyclic-guanylate-specific phosphodiesterase</fullName>
        <ecNumber evidence="2">3.1.4.52</ecNumber>
    </recommendedName>
</protein>
<keyword evidence="5" id="KW-0812">Transmembrane</keyword>
<dbReference type="Pfam" id="PF00563">
    <property type="entry name" value="EAL"/>
    <property type="match status" value="1"/>
</dbReference>
<keyword evidence="3" id="KW-1003">Cell membrane</keyword>
<dbReference type="SUPFAM" id="SSF141868">
    <property type="entry name" value="EAL domain-like"/>
    <property type="match status" value="1"/>
</dbReference>
<dbReference type="EC" id="3.1.4.52" evidence="2"/>
<keyword evidence="8" id="KW-0472">Membrane</keyword>
<dbReference type="EMBL" id="NAEW01000002">
    <property type="protein sequence ID" value="OQM43156.1"/>
    <property type="molecule type" value="Genomic_DNA"/>
</dbReference>
<dbReference type="InterPro" id="IPR050706">
    <property type="entry name" value="Cyclic-di-GMP_PDE-like"/>
</dbReference>
<name>A0A1V8P381_CITBR</name>
<proteinExistence type="predicted"/>
<dbReference type="RefSeq" id="WP_080858916.1">
    <property type="nucleotide sequence ID" value="NZ_CP077405.1"/>
</dbReference>
<comment type="subcellular location">
    <subcellularLocation>
        <location evidence="1">Cell membrane</location>
        <topology evidence="1">Multi-pass membrane protein</topology>
    </subcellularLocation>
</comment>
<comment type="caution">
    <text evidence="10">The sequence shown here is derived from an EMBL/GenBank/DDBJ whole genome shotgun (WGS) entry which is preliminary data.</text>
</comment>
<reference evidence="10 11" key="1">
    <citation type="submission" date="2017-03" db="EMBL/GenBank/DDBJ databases">
        <authorList>
            <person name="Afonso C.L."/>
            <person name="Miller P.J."/>
            <person name="Scott M.A."/>
            <person name="Spackman E."/>
            <person name="Goraichik I."/>
            <person name="Dimitrov K.M."/>
            <person name="Suarez D.L."/>
            <person name="Swayne D.E."/>
        </authorList>
    </citation>
    <scope>NUCLEOTIDE SEQUENCE [LARGE SCALE GENOMIC DNA]</scope>
    <source>
        <strain evidence="10 11">ATCC 51113</strain>
    </source>
</reference>
<dbReference type="AlphaFoldDB" id="A0A1V8P381"/>
<evidence type="ECO:0000313" key="11">
    <source>
        <dbReference type="Proteomes" id="UP000192573"/>
    </source>
</evidence>
<gene>
    <name evidence="10" type="ORF">BZK42_06355</name>
</gene>
<dbReference type="InterPro" id="IPR024744">
    <property type="entry name" value="CSS-motif_dom"/>
</dbReference>
<dbReference type="GO" id="GO:0071111">
    <property type="term" value="F:cyclic-guanylate-specific phosphodiesterase activity"/>
    <property type="evidence" value="ECO:0007669"/>
    <property type="project" value="UniProtKB-EC"/>
</dbReference>
<keyword evidence="6" id="KW-0378">Hydrolase</keyword>
<evidence type="ECO:0000313" key="10">
    <source>
        <dbReference type="EMBL" id="OQM43156.1"/>
    </source>
</evidence>
<keyword evidence="7" id="KW-1133">Transmembrane helix</keyword>
<evidence type="ECO:0000256" key="7">
    <source>
        <dbReference type="ARBA" id="ARBA00022989"/>
    </source>
</evidence>
<dbReference type="InterPro" id="IPR001633">
    <property type="entry name" value="EAL_dom"/>
</dbReference>
<dbReference type="Proteomes" id="UP000192573">
    <property type="component" value="Unassembled WGS sequence"/>
</dbReference>
<dbReference type="PROSITE" id="PS50883">
    <property type="entry name" value="EAL"/>
    <property type="match status" value="1"/>
</dbReference>
<comment type="catalytic activity">
    <reaction evidence="9">
        <text>3',3'-c-di-GMP + H2O = 5'-phosphoguanylyl(3'-&gt;5')guanosine + H(+)</text>
        <dbReference type="Rhea" id="RHEA:24902"/>
        <dbReference type="ChEBI" id="CHEBI:15377"/>
        <dbReference type="ChEBI" id="CHEBI:15378"/>
        <dbReference type="ChEBI" id="CHEBI:58754"/>
        <dbReference type="ChEBI" id="CHEBI:58805"/>
        <dbReference type="EC" id="3.1.4.52"/>
    </reaction>
</comment>
<dbReference type="PANTHER" id="PTHR33121:SF73">
    <property type="entry name" value="CYCLIC DI-GMP PHOSPHODIESTERASE PDEN-RELATED"/>
    <property type="match status" value="1"/>
</dbReference>
<dbReference type="CDD" id="cd01948">
    <property type="entry name" value="EAL"/>
    <property type="match status" value="1"/>
</dbReference>
<dbReference type="NCBIfam" id="NF007839">
    <property type="entry name" value="PRK10551.1"/>
    <property type="match status" value="1"/>
</dbReference>
<evidence type="ECO:0000256" key="3">
    <source>
        <dbReference type="ARBA" id="ARBA00022475"/>
    </source>
</evidence>
<accession>A0A1V8P381</accession>
<evidence type="ECO:0000256" key="1">
    <source>
        <dbReference type="ARBA" id="ARBA00004651"/>
    </source>
</evidence>
<sequence length="519" mass="58569">MFKRSSSSNQKILLSCMLTGLIVALLVSTLQFFVTWHKRDIKYDTLLSDIQNYVSSYFADLKSTTDDLQPLVANSCQQVAAQLTSSAAFSLNVRAFLLVKNGIAFCSSATGAMFTPILDLVPSLDINRNIDVELLPGTPMMPNKPAIMIWHRNPSFTDSGVFTSLNINLAPYLLYTARQDDFNGIAIVVGDNAISTFSSRIIDASALPHSHWRQATVEGIPLQIRLYADEWTYTDIWYSIMLGCMAGIIAALLLWYYIYTIRLRPGKDILNAIKHNQFYVVYQPVVEVQTLEVKGVEVLLRWNHPTTGEIPPDAFIHYAESQKMIVPLTQHLFKLIAQDAPMLQKVLPAGAKLGINIAPTHLHGETFKDDIHHLQASLPANHFQMVLEITERDMLNQHEATKLFEWLHSAGFEIAIDDFGTGHSALIYLERFTVDYLKIDRGFINAIGTETLTSPVLDAVLTLSKRLNMLTVAEGVETPEQARWLRDRGVHFFQGYWISRPLKLADFVRWMAQPNKPTW</sequence>
<dbReference type="Pfam" id="PF12792">
    <property type="entry name" value="CSS-motif"/>
    <property type="match status" value="1"/>
</dbReference>
<evidence type="ECO:0000256" key="9">
    <source>
        <dbReference type="ARBA" id="ARBA00034290"/>
    </source>
</evidence>
<dbReference type="GO" id="GO:0005886">
    <property type="term" value="C:plasma membrane"/>
    <property type="evidence" value="ECO:0007669"/>
    <property type="project" value="UniProtKB-SubCell"/>
</dbReference>
<evidence type="ECO:0000256" key="5">
    <source>
        <dbReference type="ARBA" id="ARBA00022692"/>
    </source>
</evidence>
<dbReference type="InterPro" id="IPR035919">
    <property type="entry name" value="EAL_sf"/>
</dbReference>
<keyword evidence="4" id="KW-0973">c-di-GMP</keyword>
<evidence type="ECO:0000256" key="2">
    <source>
        <dbReference type="ARBA" id="ARBA00012282"/>
    </source>
</evidence>
<dbReference type="PANTHER" id="PTHR33121">
    <property type="entry name" value="CYCLIC DI-GMP PHOSPHODIESTERASE PDEF"/>
    <property type="match status" value="1"/>
</dbReference>
<dbReference type="SMART" id="SM00052">
    <property type="entry name" value="EAL"/>
    <property type="match status" value="1"/>
</dbReference>
<dbReference type="Gene3D" id="3.20.20.450">
    <property type="entry name" value="EAL domain"/>
    <property type="match status" value="1"/>
</dbReference>
<organism evidence="10 11">
    <name type="scientific">Citrobacter braakii</name>
    <dbReference type="NCBI Taxonomy" id="57706"/>
    <lineage>
        <taxon>Bacteria</taxon>
        <taxon>Pseudomonadati</taxon>
        <taxon>Pseudomonadota</taxon>
        <taxon>Gammaproteobacteria</taxon>
        <taxon>Enterobacterales</taxon>
        <taxon>Enterobacteriaceae</taxon>
        <taxon>Citrobacter</taxon>
        <taxon>Citrobacter freundii complex</taxon>
    </lineage>
</organism>
<evidence type="ECO:0000256" key="8">
    <source>
        <dbReference type="ARBA" id="ARBA00023136"/>
    </source>
</evidence>